<evidence type="ECO:0000313" key="2">
    <source>
        <dbReference type="EMBL" id="EDP10379.1"/>
    </source>
</evidence>
<keyword evidence="1" id="KW-0812">Transmembrane</keyword>
<reference evidence="2 3" key="2">
    <citation type="submission" date="2007-09" db="EMBL/GenBank/DDBJ databases">
        <authorList>
            <person name="Fulton L."/>
            <person name="Clifton S."/>
            <person name="Fulton B."/>
            <person name="Xu J."/>
            <person name="Minx P."/>
            <person name="Pepin K.H."/>
            <person name="Johnson M."/>
            <person name="Thiruvilangam P."/>
            <person name="Bhonagiri V."/>
            <person name="Nash W.E."/>
            <person name="Mardis E.R."/>
            <person name="Wilson R.K."/>
        </authorList>
    </citation>
    <scope>NUCLEOTIDE SEQUENCE [LARGE SCALE GENOMIC DNA]</scope>
    <source>
        <strain evidence="2 3">DSM 3991</strain>
    </source>
</reference>
<reference evidence="2 3" key="1">
    <citation type="submission" date="2007-09" db="EMBL/GenBank/DDBJ databases">
        <title>Draft genome sequence of Eubacterium dolichum (DSM 3991).</title>
        <authorList>
            <person name="Sudarsanam P."/>
            <person name="Ley R."/>
            <person name="Guruge J."/>
            <person name="Turnbaugh P.J."/>
            <person name="Mahowald M."/>
            <person name="Liep D."/>
            <person name="Gordon J."/>
        </authorList>
    </citation>
    <scope>NUCLEOTIDE SEQUENCE [LARGE SCALE GENOMIC DNA]</scope>
    <source>
        <strain evidence="2 3">DSM 3991</strain>
    </source>
</reference>
<dbReference type="AlphaFoldDB" id="A8RDX1"/>
<dbReference type="HOGENOM" id="CLU_3007503_0_0_9"/>
<accession>A8RDX1</accession>
<evidence type="ECO:0000313" key="3">
    <source>
        <dbReference type="Proteomes" id="UP000004090"/>
    </source>
</evidence>
<dbReference type="STRING" id="428127.EUBDOL_01621"/>
<protein>
    <submittedName>
        <fullName evidence="2">Uncharacterized protein</fullName>
    </submittedName>
</protein>
<name>A8RDX1_9FIRM</name>
<keyword evidence="1" id="KW-0472">Membrane</keyword>
<gene>
    <name evidence="2" type="ORF">EUBDOL_01621</name>
</gene>
<proteinExistence type="predicted"/>
<evidence type="ECO:0000256" key="1">
    <source>
        <dbReference type="SAM" id="Phobius"/>
    </source>
</evidence>
<keyword evidence="1" id="KW-1133">Transmembrane helix</keyword>
<organism evidence="2 3">
    <name type="scientific">Amedibacillus dolichus DSM 3991</name>
    <dbReference type="NCBI Taxonomy" id="428127"/>
    <lineage>
        <taxon>Bacteria</taxon>
        <taxon>Bacillati</taxon>
        <taxon>Bacillota</taxon>
        <taxon>Erysipelotrichia</taxon>
        <taxon>Erysipelotrichales</taxon>
        <taxon>Erysipelotrichaceae</taxon>
        <taxon>Amedibacillus</taxon>
    </lineage>
</organism>
<dbReference type="Proteomes" id="UP000004090">
    <property type="component" value="Unassembled WGS sequence"/>
</dbReference>
<sequence length="56" mass="6367">MFKGAWGRCPQQASREENHKGIFFSAGLCVLTQALLATFVRKQYPYPLHDDLLLLS</sequence>
<comment type="caution">
    <text evidence="2">The sequence shown here is derived from an EMBL/GenBank/DDBJ whole genome shotgun (WGS) entry which is preliminary data.</text>
</comment>
<dbReference type="EMBL" id="ABAW02000024">
    <property type="protein sequence ID" value="EDP10379.1"/>
    <property type="molecule type" value="Genomic_DNA"/>
</dbReference>
<feature type="transmembrane region" description="Helical" evidence="1">
    <location>
        <begin position="21"/>
        <end position="40"/>
    </location>
</feature>